<evidence type="ECO:0000256" key="1">
    <source>
        <dbReference type="SAM" id="SignalP"/>
    </source>
</evidence>
<dbReference type="RefSeq" id="XP_040700503.1">
    <property type="nucleotide sequence ID" value="XM_040842546.1"/>
</dbReference>
<evidence type="ECO:0000313" key="3">
    <source>
        <dbReference type="Proteomes" id="UP000184356"/>
    </source>
</evidence>
<dbReference type="EMBL" id="KV878590">
    <property type="protein sequence ID" value="OJJ56697.1"/>
    <property type="molecule type" value="Genomic_DNA"/>
</dbReference>
<reference evidence="3" key="1">
    <citation type="journal article" date="2017" name="Genome Biol.">
        <title>Comparative genomics reveals high biological diversity and specific adaptations in the industrially and medically important fungal genus Aspergillus.</title>
        <authorList>
            <person name="de Vries R.P."/>
            <person name="Riley R."/>
            <person name="Wiebenga A."/>
            <person name="Aguilar-Osorio G."/>
            <person name="Amillis S."/>
            <person name="Uchima C.A."/>
            <person name="Anderluh G."/>
            <person name="Asadollahi M."/>
            <person name="Askin M."/>
            <person name="Barry K."/>
            <person name="Battaglia E."/>
            <person name="Bayram O."/>
            <person name="Benocci T."/>
            <person name="Braus-Stromeyer S.A."/>
            <person name="Caldana C."/>
            <person name="Canovas D."/>
            <person name="Cerqueira G.C."/>
            <person name="Chen F."/>
            <person name="Chen W."/>
            <person name="Choi C."/>
            <person name="Clum A."/>
            <person name="Dos Santos R.A."/>
            <person name="Damasio A.R."/>
            <person name="Diallinas G."/>
            <person name="Emri T."/>
            <person name="Fekete E."/>
            <person name="Flipphi M."/>
            <person name="Freyberg S."/>
            <person name="Gallo A."/>
            <person name="Gournas C."/>
            <person name="Habgood R."/>
            <person name="Hainaut M."/>
            <person name="Harispe M.L."/>
            <person name="Henrissat B."/>
            <person name="Hilden K.S."/>
            <person name="Hope R."/>
            <person name="Hossain A."/>
            <person name="Karabika E."/>
            <person name="Karaffa L."/>
            <person name="Karanyi Z."/>
            <person name="Krasevec N."/>
            <person name="Kuo A."/>
            <person name="Kusch H."/>
            <person name="LaButti K."/>
            <person name="Lagendijk E.L."/>
            <person name="Lapidus A."/>
            <person name="Levasseur A."/>
            <person name="Lindquist E."/>
            <person name="Lipzen A."/>
            <person name="Logrieco A.F."/>
            <person name="MacCabe A."/>
            <person name="Maekelae M.R."/>
            <person name="Malavazi I."/>
            <person name="Melin P."/>
            <person name="Meyer V."/>
            <person name="Mielnichuk N."/>
            <person name="Miskei M."/>
            <person name="Molnar A.P."/>
            <person name="Mule G."/>
            <person name="Ngan C.Y."/>
            <person name="Orejas M."/>
            <person name="Orosz E."/>
            <person name="Ouedraogo J.P."/>
            <person name="Overkamp K.M."/>
            <person name="Park H.-S."/>
            <person name="Perrone G."/>
            <person name="Piumi F."/>
            <person name="Punt P.J."/>
            <person name="Ram A.F."/>
            <person name="Ramon A."/>
            <person name="Rauscher S."/>
            <person name="Record E."/>
            <person name="Riano-Pachon D.M."/>
            <person name="Robert V."/>
            <person name="Roehrig J."/>
            <person name="Ruller R."/>
            <person name="Salamov A."/>
            <person name="Salih N.S."/>
            <person name="Samson R.A."/>
            <person name="Sandor E."/>
            <person name="Sanguinetti M."/>
            <person name="Schuetze T."/>
            <person name="Sepcic K."/>
            <person name="Shelest E."/>
            <person name="Sherlock G."/>
            <person name="Sophianopoulou V."/>
            <person name="Squina F.M."/>
            <person name="Sun H."/>
            <person name="Susca A."/>
            <person name="Todd R.B."/>
            <person name="Tsang A."/>
            <person name="Unkles S.E."/>
            <person name="van de Wiele N."/>
            <person name="van Rossen-Uffink D."/>
            <person name="Oliveira J.V."/>
            <person name="Vesth T.C."/>
            <person name="Visser J."/>
            <person name="Yu J.-H."/>
            <person name="Zhou M."/>
            <person name="Andersen M.R."/>
            <person name="Archer D.B."/>
            <person name="Baker S.E."/>
            <person name="Benoit I."/>
            <person name="Brakhage A.A."/>
            <person name="Braus G.H."/>
            <person name="Fischer R."/>
            <person name="Frisvad J.C."/>
            <person name="Goldman G.H."/>
            <person name="Houbraken J."/>
            <person name="Oakley B."/>
            <person name="Pocsi I."/>
            <person name="Scazzocchio C."/>
            <person name="Seiboth B."/>
            <person name="vanKuyk P.A."/>
            <person name="Wortman J."/>
            <person name="Dyer P.S."/>
            <person name="Grigoriev I.V."/>
        </authorList>
    </citation>
    <scope>NUCLEOTIDE SEQUENCE [LARGE SCALE GENOMIC DNA]</scope>
    <source>
        <strain evidence="3">CBS 593.65</strain>
    </source>
</reference>
<accession>A0A1L9TB94</accession>
<protein>
    <recommendedName>
        <fullName evidence="4">Ubiquitin 3 binding protein But2 C-terminal domain-containing protein</fullName>
    </recommendedName>
</protein>
<keyword evidence="1" id="KW-0732">Signal</keyword>
<sequence length="198" mass="20921">MRFAKATALLASLTSLVSAAPASSTILSPSPSSCTTIYPTIARVDESLPEASYLPGFHVSQNSSGSGKQDVFVEFSVPEGVWGCTLSYYFPAGEPVHRIGKGAAAPAVEVFSVTAPGPLSRTSRGIDISWDNCPAKKSLVGSVQFESSPWQATSRVVNSFACDSTMTYRLSVSEGQMGRAGVEFVQSEEAGLRMSYNC</sequence>
<organism evidence="2 3">
    <name type="scientific">Aspergillus sydowii CBS 593.65</name>
    <dbReference type="NCBI Taxonomy" id="1036612"/>
    <lineage>
        <taxon>Eukaryota</taxon>
        <taxon>Fungi</taxon>
        <taxon>Dikarya</taxon>
        <taxon>Ascomycota</taxon>
        <taxon>Pezizomycotina</taxon>
        <taxon>Eurotiomycetes</taxon>
        <taxon>Eurotiomycetidae</taxon>
        <taxon>Eurotiales</taxon>
        <taxon>Aspergillaceae</taxon>
        <taxon>Aspergillus</taxon>
        <taxon>Aspergillus subgen. Nidulantes</taxon>
    </lineage>
</organism>
<name>A0A1L9TB94_9EURO</name>
<keyword evidence="3" id="KW-1185">Reference proteome</keyword>
<dbReference type="AlphaFoldDB" id="A0A1L9TB94"/>
<dbReference type="STRING" id="1036612.A0A1L9TB94"/>
<proteinExistence type="predicted"/>
<dbReference type="Proteomes" id="UP000184356">
    <property type="component" value="Unassembled WGS sequence"/>
</dbReference>
<gene>
    <name evidence="2" type="ORF">ASPSYDRAFT_156290</name>
</gene>
<dbReference type="OrthoDB" id="5308323at2759"/>
<feature type="chain" id="PRO_5012611960" description="Ubiquitin 3 binding protein But2 C-terminal domain-containing protein" evidence="1">
    <location>
        <begin position="20"/>
        <end position="198"/>
    </location>
</feature>
<dbReference type="VEuPathDB" id="FungiDB:ASPSYDRAFT_156290"/>
<evidence type="ECO:0000313" key="2">
    <source>
        <dbReference type="EMBL" id="OJJ56697.1"/>
    </source>
</evidence>
<dbReference type="GeneID" id="63758619"/>
<feature type="signal peptide" evidence="1">
    <location>
        <begin position="1"/>
        <end position="19"/>
    </location>
</feature>
<evidence type="ECO:0008006" key="4">
    <source>
        <dbReference type="Google" id="ProtNLM"/>
    </source>
</evidence>